<evidence type="ECO:0000256" key="6">
    <source>
        <dbReference type="ARBA" id="ARBA00022989"/>
    </source>
</evidence>
<feature type="domain" description="SecDF P1 head subdomain" evidence="12">
    <location>
        <begin position="140"/>
        <end position="250"/>
    </location>
</feature>
<dbReference type="PANTHER" id="PTHR30081:SF1">
    <property type="entry name" value="PROTEIN TRANSLOCASE SUBUNIT SECD"/>
    <property type="match status" value="1"/>
</dbReference>
<dbReference type="NCBIfam" id="TIGR01129">
    <property type="entry name" value="secD"/>
    <property type="match status" value="1"/>
</dbReference>
<feature type="transmembrane region" description="Helical" evidence="9">
    <location>
        <begin position="396"/>
        <end position="420"/>
    </location>
</feature>
<feature type="domain" description="Protein export membrane protein SecD/SecF C-terminal" evidence="10">
    <location>
        <begin position="252"/>
        <end position="422"/>
    </location>
</feature>
<gene>
    <name evidence="9" type="primary">secD</name>
    <name evidence="13" type="ordered locus">Clocl_2128</name>
</gene>
<protein>
    <recommendedName>
        <fullName evidence="9">Protein translocase subunit SecD</fullName>
    </recommendedName>
</protein>
<dbReference type="GO" id="GO:0043952">
    <property type="term" value="P:protein transport by the Sec complex"/>
    <property type="evidence" value="ECO:0007669"/>
    <property type="project" value="UniProtKB-UniRule"/>
</dbReference>
<dbReference type="InterPro" id="IPR022813">
    <property type="entry name" value="SecD/SecF_arch_bac"/>
</dbReference>
<feature type="transmembrane region" description="Helical" evidence="9">
    <location>
        <begin position="297"/>
        <end position="317"/>
    </location>
</feature>
<evidence type="ECO:0000256" key="9">
    <source>
        <dbReference type="HAMAP-Rule" id="MF_01463"/>
    </source>
</evidence>
<accession>G8LWQ4</accession>
<dbReference type="GO" id="GO:0015450">
    <property type="term" value="F:protein-transporting ATPase activity"/>
    <property type="evidence" value="ECO:0007669"/>
    <property type="project" value="InterPro"/>
</dbReference>
<sequence length="444" mass="48187" precursor="true">MKGNYGIKSLFLILIIGLLTYISIAGLVIQGTNIDIPKVSENIRYGIDIRGGVRAVLTAPADVNPTDEQMEAAKQVVENRLDFQKVYDRTVLLEKNNKRIIVEIPWRQDEKEFDPNKAINELGMTAQLTFREVDKEKVDENGNYLPLDDKIILKGDDVVKAAPETNPNTGKIYVALKLSSEGAKKFEEATGRLVGEPLAIFMDEQLISAPTVREKISGDSAVIEISNADPNAAIKEATELANTINAGALPFKLEAVQIESISPTLGKSALDVILRAGLIAGILVILFMLLYYRLPGIIADIALIFQIVTQVLIISSVGMSLTLAGIAGIILTIGMGVDANVIIYERIKEEIRSGKTVKAAIDAGFDRAFAAIFDGNITTLIVAVVLYFLGSGPIQSFAFTLGLGVLLNFITAIVISRTFLRAVSSYKITKSRWLYGVRGGNSNV</sequence>
<evidence type="ECO:0000256" key="5">
    <source>
        <dbReference type="ARBA" id="ARBA00022927"/>
    </source>
</evidence>
<evidence type="ECO:0000259" key="12">
    <source>
        <dbReference type="Pfam" id="PF22599"/>
    </source>
</evidence>
<comment type="similarity">
    <text evidence="9">Belongs to the SecD/SecF family. SecD subfamily.</text>
</comment>
<name>G8LWQ4_ACECE</name>
<dbReference type="Gene3D" id="3.30.1360.200">
    <property type="match status" value="1"/>
</dbReference>
<feature type="transmembrane region" description="Helical" evidence="9">
    <location>
        <begin position="272"/>
        <end position="292"/>
    </location>
</feature>
<dbReference type="STRING" id="720554.Clocl_2128"/>
<keyword evidence="6 9" id="KW-1133">Transmembrane helix</keyword>
<feature type="transmembrane region" description="Helical" evidence="9">
    <location>
        <begin position="9"/>
        <end position="29"/>
    </location>
</feature>
<keyword evidence="5 9" id="KW-0653">Protein transport</keyword>
<dbReference type="Gene3D" id="1.20.1640.10">
    <property type="entry name" value="Multidrug efflux transporter AcrB transmembrane domain"/>
    <property type="match status" value="1"/>
</dbReference>
<dbReference type="GO" id="GO:0005886">
    <property type="term" value="C:plasma membrane"/>
    <property type="evidence" value="ECO:0007669"/>
    <property type="project" value="UniProtKB-SubCell"/>
</dbReference>
<feature type="transmembrane region" description="Helical" evidence="9">
    <location>
        <begin position="368"/>
        <end position="390"/>
    </location>
</feature>
<dbReference type="KEGG" id="ccl:Clocl_2128"/>
<dbReference type="InterPro" id="IPR005791">
    <property type="entry name" value="SecD"/>
</dbReference>
<dbReference type="EMBL" id="CP003065">
    <property type="protein sequence ID" value="AEV68722.1"/>
    <property type="molecule type" value="Genomic_DNA"/>
</dbReference>
<dbReference type="SUPFAM" id="SSF82866">
    <property type="entry name" value="Multidrug efflux transporter AcrB transmembrane domain"/>
    <property type="match status" value="1"/>
</dbReference>
<proteinExistence type="inferred from homology"/>
<evidence type="ECO:0000256" key="7">
    <source>
        <dbReference type="ARBA" id="ARBA00023010"/>
    </source>
</evidence>
<dbReference type="InterPro" id="IPR048631">
    <property type="entry name" value="SecD_1st"/>
</dbReference>
<comment type="subunit">
    <text evidence="9">Forms a complex with SecF. Part of the essential Sec protein translocation apparatus which comprises SecA, SecYEG and auxiliary proteins SecDF. Other proteins may also be involved.</text>
</comment>
<evidence type="ECO:0000256" key="2">
    <source>
        <dbReference type="ARBA" id="ARBA00022448"/>
    </source>
</evidence>
<dbReference type="InterPro" id="IPR048634">
    <property type="entry name" value="SecD_SecF_C"/>
</dbReference>
<evidence type="ECO:0000256" key="3">
    <source>
        <dbReference type="ARBA" id="ARBA00022475"/>
    </source>
</evidence>
<keyword evidence="4 9" id="KW-0812">Transmembrane</keyword>
<keyword evidence="3 9" id="KW-1003">Cell membrane</keyword>
<evidence type="ECO:0000313" key="14">
    <source>
        <dbReference type="Proteomes" id="UP000005435"/>
    </source>
</evidence>
<keyword evidence="7 9" id="KW-0811">Translocation</keyword>
<dbReference type="RefSeq" id="WP_014255301.1">
    <property type="nucleotide sequence ID" value="NC_016627.1"/>
</dbReference>
<dbReference type="InterPro" id="IPR001036">
    <property type="entry name" value="Acrflvin-R"/>
</dbReference>
<dbReference type="InterPro" id="IPR054384">
    <property type="entry name" value="SecDF_P1_head"/>
</dbReference>
<dbReference type="InterPro" id="IPR055344">
    <property type="entry name" value="SecD_SecF_C_bact"/>
</dbReference>
<evidence type="ECO:0000256" key="8">
    <source>
        <dbReference type="ARBA" id="ARBA00023136"/>
    </source>
</evidence>
<comment type="function">
    <text evidence="9">Part of the Sec protein translocase complex. Interacts with the SecYEG preprotein conducting channel. SecDF uses the proton motive force (PMF) to complete protein translocation after the ATP-dependent function of SecA.</text>
</comment>
<organism evidence="13 14">
    <name type="scientific">Acetivibrio clariflavus (strain DSM 19732 / NBRC 101661 / EBR45)</name>
    <name type="common">Clostridium clariflavum</name>
    <dbReference type="NCBI Taxonomy" id="720554"/>
    <lineage>
        <taxon>Bacteria</taxon>
        <taxon>Bacillati</taxon>
        <taxon>Bacillota</taxon>
        <taxon>Clostridia</taxon>
        <taxon>Eubacteriales</taxon>
        <taxon>Oscillospiraceae</taxon>
        <taxon>Acetivibrio</taxon>
    </lineage>
</organism>
<keyword evidence="2 9" id="KW-0813">Transport</keyword>
<evidence type="ECO:0000259" key="11">
    <source>
        <dbReference type="Pfam" id="PF21760"/>
    </source>
</evidence>
<dbReference type="PRINTS" id="PR00702">
    <property type="entry name" value="ACRIFLAVINRP"/>
</dbReference>
<dbReference type="Pfam" id="PF21760">
    <property type="entry name" value="SecD_1st"/>
    <property type="match status" value="1"/>
</dbReference>
<dbReference type="GO" id="GO:0065002">
    <property type="term" value="P:intracellular protein transmembrane transport"/>
    <property type="evidence" value="ECO:0007669"/>
    <property type="project" value="UniProtKB-UniRule"/>
</dbReference>
<dbReference type="NCBIfam" id="TIGR00916">
    <property type="entry name" value="2A0604s01"/>
    <property type="match status" value="1"/>
</dbReference>
<evidence type="ECO:0000313" key="13">
    <source>
        <dbReference type="EMBL" id="AEV68722.1"/>
    </source>
</evidence>
<dbReference type="OrthoDB" id="9805019at2"/>
<evidence type="ECO:0000256" key="4">
    <source>
        <dbReference type="ARBA" id="ARBA00022692"/>
    </source>
</evidence>
<dbReference type="Pfam" id="PF22599">
    <property type="entry name" value="SecDF_P1_head"/>
    <property type="match status" value="1"/>
</dbReference>
<reference evidence="14" key="1">
    <citation type="submission" date="2011-12" db="EMBL/GenBank/DDBJ databases">
        <title>Complete sequence of Clostridium clariflavum DSM 19732.</title>
        <authorList>
            <consortium name="US DOE Joint Genome Institute"/>
            <person name="Lucas S."/>
            <person name="Han J."/>
            <person name="Lapidus A."/>
            <person name="Cheng J.-F."/>
            <person name="Goodwin L."/>
            <person name="Pitluck S."/>
            <person name="Peters L."/>
            <person name="Teshima H."/>
            <person name="Detter J.C."/>
            <person name="Han C."/>
            <person name="Tapia R."/>
            <person name="Land M."/>
            <person name="Hauser L."/>
            <person name="Kyrpides N."/>
            <person name="Ivanova N."/>
            <person name="Pagani I."/>
            <person name="Kitzmiller T."/>
            <person name="Lynd L."/>
            <person name="Izquierdo J."/>
            <person name="Woyke T."/>
        </authorList>
    </citation>
    <scope>NUCLEOTIDE SEQUENCE [LARGE SCALE GENOMIC DNA]</scope>
    <source>
        <strain evidence="14">DSM 19732 / NBRC 101661 / EBR45</strain>
    </source>
</reference>
<dbReference type="AlphaFoldDB" id="G8LWQ4"/>
<evidence type="ECO:0000256" key="1">
    <source>
        <dbReference type="ARBA" id="ARBA00004651"/>
    </source>
</evidence>
<evidence type="ECO:0000259" key="10">
    <source>
        <dbReference type="Pfam" id="PF02355"/>
    </source>
</evidence>
<feature type="domain" description="Protein translocase subunit SecDF P1" evidence="11">
    <location>
        <begin position="70"/>
        <end position="134"/>
    </location>
</feature>
<reference evidence="13 14" key="2">
    <citation type="journal article" date="2012" name="Stand. Genomic Sci.">
        <title>Complete Genome Sequence of Clostridium clariflavum DSM 19732.</title>
        <authorList>
            <person name="Izquierdo J.A."/>
            <person name="Goodwin L."/>
            <person name="Davenport K.W."/>
            <person name="Teshima H."/>
            <person name="Bruce D."/>
            <person name="Detter C."/>
            <person name="Tapia R."/>
            <person name="Han S."/>
            <person name="Land M."/>
            <person name="Hauser L."/>
            <person name="Jeffries C.D."/>
            <person name="Han J."/>
            <person name="Pitluck S."/>
            <person name="Nolan M."/>
            <person name="Chen A."/>
            <person name="Huntemann M."/>
            <person name="Mavromatis K."/>
            <person name="Mikhailova N."/>
            <person name="Liolios K."/>
            <person name="Woyke T."/>
            <person name="Lynd L.R."/>
        </authorList>
    </citation>
    <scope>NUCLEOTIDE SEQUENCE [LARGE SCALE GENOMIC DNA]</scope>
    <source>
        <strain evidence="14">DSM 19732 / NBRC 101661 / EBR45</strain>
    </source>
</reference>
<dbReference type="eggNOG" id="COG0342">
    <property type="taxonomic scope" value="Bacteria"/>
</dbReference>
<dbReference type="HOGENOM" id="CLU_007894_4_2_9"/>
<comment type="subcellular location">
    <subcellularLocation>
        <location evidence="1 9">Cell membrane</location>
        <topology evidence="1 9">Multi-pass membrane protein</topology>
    </subcellularLocation>
</comment>
<feature type="transmembrane region" description="Helical" evidence="9">
    <location>
        <begin position="323"/>
        <end position="347"/>
    </location>
</feature>
<dbReference type="GO" id="GO:0006605">
    <property type="term" value="P:protein targeting"/>
    <property type="evidence" value="ECO:0007669"/>
    <property type="project" value="UniProtKB-UniRule"/>
</dbReference>
<dbReference type="Pfam" id="PF02355">
    <property type="entry name" value="SecD_SecF_C"/>
    <property type="match status" value="1"/>
</dbReference>
<dbReference type="Proteomes" id="UP000005435">
    <property type="component" value="Chromosome"/>
</dbReference>
<dbReference type="HAMAP" id="MF_01463_B">
    <property type="entry name" value="SecD_B"/>
    <property type="match status" value="1"/>
</dbReference>
<keyword evidence="14" id="KW-1185">Reference proteome</keyword>
<dbReference type="PANTHER" id="PTHR30081">
    <property type="entry name" value="PROTEIN-EXPORT MEMBRANE PROTEIN SEC"/>
    <property type="match status" value="1"/>
</dbReference>
<keyword evidence="8 9" id="KW-0472">Membrane</keyword>
<dbReference type="FunFam" id="1.20.1640.10:FF:000004">
    <property type="entry name" value="Protein translocase subunit SecD"/>
    <property type="match status" value="1"/>
</dbReference>
<dbReference type="Gene3D" id="3.30.70.3400">
    <property type="match status" value="1"/>
</dbReference>